<dbReference type="Proteomes" id="UP000000768">
    <property type="component" value="Chromosome 3"/>
</dbReference>
<dbReference type="Gramene" id="KXG33201">
    <property type="protein sequence ID" value="KXG33201"/>
    <property type="gene ID" value="SORBI_3003G270000"/>
</dbReference>
<dbReference type="EMBL" id="CM000762">
    <property type="protein sequence ID" value="KXG33201.1"/>
    <property type="molecule type" value="Genomic_DNA"/>
</dbReference>
<proteinExistence type="predicted"/>
<dbReference type="InParanoid" id="A0A1B6Q5L5"/>
<organism evidence="1 2">
    <name type="scientific">Sorghum bicolor</name>
    <name type="common">Sorghum</name>
    <name type="synonym">Sorghum vulgare</name>
    <dbReference type="NCBI Taxonomy" id="4558"/>
    <lineage>
        <taxon>Eukaryota</taxon>
        <taxon>Viridiplantae</taxon>
        <taxon>Streptophyta</taxon>
        <taxon>Embryophyta</taxon>
        <taxon>Tracheophyta</taxon>
        <taxon>Spermatophyta</taxon>
        <taxon>Magnoliopsida</taxon>
        <taxon>Liliopsida</taxon>
        <taxon>Poales</taxon>
        <taxon>Poaceae</taxon>
        <taxon>PACMAD clade</taxon>
        <taxon>Panicoideae</taxon>
        <taxon>Andropogonodae</taxon>
        <taxon>Andropogoneae</taxon>
        <taxon>Sorghinae</taxon>
        <taxon>Sorghum</taxon>
    </lineage>
</organism>
<keyword evidence="2" id="KW-1185">Reference proteome</keyword>
<sequence length="101" mass="11073">MLYRRCVSAAVVLWRGRCAGGGIPLSERLCCCLLRRGTRGRRACLCRGVSVWEAALPWLVAGAVVQQRGGSRTARHEGDATISCVSLLSCFKIDNAFDFFH</sequence>
<accession>A0A1B6Q5L5</accession>
<gene>
    <name evidence="1" type="ORF">SORBI_3003G270000</name>
</gene>
<evidence type="ECO:0000313" key="1">
    <source>
        <dbReference type="EMBL" id="KXG33201.1"/>
    </source>
</evidence>
<reference evidence="1 2" key="1">
    <citation type="journal article" date="2009" name="Nature">
        <title>The Sorghum bicolor genome and the diversification of grasses.</title>
        <authorList>
            <person name="Paterson A.H."/>
            <person name="Bowers J.E."/>
            <person name="Bruggmann R."/>
            <person name="Dubchak I."/>
            <person name="Grimwood J."/>
            <person name="Gundlach H."/>
            <person name="Haberer G."/>
            <person name="Hellsten U."/>
            <person name="Mitros T."/>
            <person name="Poliakov A."/>
            <person name="Schmutz J."/>
            <person name="Spannagl M."/>
            <person name="Tang H."/>
            <person name="Wang X."/>
            <person name="Wicker T."/>
            <person name="Bharti A.K."/>
            <person name="Chapman J."/>
            <person name="Feltus F.A."/>
            <person name="Gowik U."/>
            <person name="Grigoriev I.V."/>
            <person name="Lyons E."/>
            <person name="Maher C.A."/>
            <person name="Martis M."/>
            <person name="Narechania A."/>
            <person name="Otillar R.P."/>
            <person name="Penning B.W."/>
            <person name="Salamov A.A."/>
            <person name="Wang Y."/>
            <person name="Zhang L."/>
            <person name="Carpita N.C."/>
            <person name="Freeling M."/>
            <person name="Gingle A.R."/>
            <person name="Hash C.T."/>
            <person name="Keller B."/>
            <person name="Klein P."/>
            <person name="Kresovich S."/>
            <person name="McCann M.C."/>
            <person name="Ming R."/>
            <person name="Peterson D.G."/>
            <person name="Mehboob-ur-Rahman"/>
            <person name="Ware D."/>
            <person name="Westhoff P."/>
            <person name="Mayer K.F."/>
            <person name="Messing J."/>
            <person name="Rokhsar D.S."/>
        </authorList>
    </citation>
    <scope>NUCLEOTIDE SEQUENCE [LARGE SCALE GENOMIC DNA]</scope>
    <source>
        <strain evidence="2">cv. BTx623</strain>
    </source>
</reference>
<evidence type="ECO:0000313" key="2">
    <source>
        <dbReference type="Proteomes" id="UP000000768"/>
    </source>
</evidence>
<dbReference type="AlphaFoldDB" id="A0A1B6Q5L5"/>
<name>A0A1B6Q5L5_SORBI</name>
<reference evidence="2" key="2">
    <citation type="journal article" date="2018" name="Plant J.">
        <title>The Sorghum bicolor reference genome: improved assembly, gene annotations, a transcriptome atlas, and signatures of genome organization.</title>
        <authorList>
            <person name="McCormick R.F."/>
            <person name="Truong S.K."/>
            <person name="Sreedasyam A."/>
            <person name="Jenkins J."/>
            <person name="Shu S."/>
            <person name="Sims D."/>
            <person name="Kennedy M."/>
            <person name="Amirebrahimi M."/>
            <person name="Weers B.D."/>
            <person name="McKinley B."/>
            <person name="Mattison A."/>
            <person name="Morishige D.T."/>
            <person name="Grimwood J."/>
            <person name="Schmutz J."/>
            <person name="Mullet J.E."/>
        </authorList>
    </citation>
    <scope>NUCLEOTIDE SEQUENCE [LARGE SCALE GENOMIC DNA]</scope>
    <source>
        <strain evidence="2">cv. BTx623</strain>
    </source>
</reference>
<protein>
    <submittedName>
        <fullName evidence="1">Uncharacterized protein</fullName>
    </submittedName>
</protein>